<dbReference type="EMBL" id="SNXY01000009">
    <property type="protein sequence ID" value="TDP83267.1"/>
    <property type="molecule type" value="Genomic_DNA"/>
</dbReference>
<dbReference type="AlphaFoldDB" id="A0A4R6RC62"/>
<dbReference type="Gene3D" id="3.40.50.150">
    <property type="entry name" value="Vaccinia Virus protein VP39"/>
    <property type="match status" value="1"/>
</dbReference>
<reference evidence="1 2" key="1">
    <citation type="submission" date="2019-03" db="EMBL/GenBank/DDBJ databases">
        <title>Genomic Encyclopedia of Type Strains, Phase IV (KMG-IV): sequencing the most valuable type-strain genomes for metagenomic binning, comparative biology and taxonomic classification.</title>
        <authorList>
            <person name="Goeker M."/>
        </authorList>
    </citation>
    <scope>NUCLEOTIDE SEQUENCE [LARGE SCALE GENOMIC DNA]</scope>
    <source>
        <strain evidence="1 2">DSM 102969</strain>
    </source>
</reference>
<evidence type="ECO:0000313" key="1">
    <source>
        <dbReference type="EMBL" id="TDP83267.1"/>
    </source>
</evidence>
<comment type="caution">
    <text evidence="1">The sequence shown here is derived from an EMBL/GenBank/DDBJ whole genome shotgun (WGS) entry which is preliminary data.</text>
</comment>
<keyword evidence="2" id="KW-1185">Reference proteome</keyword>
<dbReference type="Proteomes" id="UP000294547">
    <property type="component" value="Unassembled WGS sequence"/>
</dbReference>
<evidence type="ECO:0008006" key="3">
    <source>
        <dbReference type="Google" id="ProtNLM"/>
    </source>
</evidence>
<protein>
    <recommendedName>
        <fullName evidence="3">FkbM family methyltransferase</fullName>
    </recommendedName>
</protein>
<dbReference type="SUPFAM" id="SSF53335">
    <property type="entry name" value="S-adenosyl-L-methionine-dependent methyltransferases"/>
    <property type="match status" value="1"/>
</dbReference>
<sequence>MSTTQSTLDILNRLEDFVCAETGMVVHAGPYRGMRLLRERSWATGDIPAKLIGSYEIEVQEVVARFLEGRYGAIVDIGCAEGFHAIGAGLLAPGTPVYGYDTNPEAVRILGLAADANGIGDRVFGRGLCDAAELARLAAEHRRLLVISDCEGFEKTLFTDPVAIQALATSDVIVECHDFIDATTTSSLIQALQTSHRIDIVYSGARDPNAVPFLRKLPDVWRWVTIQERRPCVMHWLVCTALSPHRGKVWP</sequence>
<dbReference type="OrthoDB" id="7343073at2"/>
<evidence type="ECO:0000313" key="2">
    <source>
        <dbReference type="Proteomes" id="UP000294547"/>
    </source>
</evidence>
<proteinExistence type="predicted"/>
<accession>A0A4R6RC62</accession>
<dbReference type="RefSeq" id="WP_126538063.1">
    <property type="nucleotide sequence ID" value="NZ_BSPM01000009.1"/>
</dbReference>
<organism evidence="1 2">
    <name type="scientific">Oharaeibacter diazotrophicus</name>
    <dbReference type="NCBI Taxonomy" id="1920512"/>
    <lineage>
        <taxon>Bacteria</taxon>
        <taxon>Pseudomonadati</taxon>
        <taxon>Pseudomonadota</taxon>
        <taxon>Alphaproteobacteria</taxon>
        <taxon>Hyphomicrobiales</taxon>
        <taxon>Pleomorphomonadaceae</taxon>
        <taxon>Oharaeibacter</taxon>
    </lineage>
</organism>
<name>A0A4R6RC62_9HYPH</name>
<gene>
    <name evidence="1" type="ORF">EDD54_3226</name>
</gene>
<dbReference type="InterPro" id="IPR029063">
    <property type="entry name" value="SAM-dependent_MTases_sf"/>
</dbReference>